<keyword evidence="2" id="KW-0472">Membrane</keyword>
<dbReference type="AlphaFoldDB" id="G7NM04"/>
<feature type="region of interest" description="Disordered" evidence="1">
    <location>
        <begin position="1"/>
        <end position="43"/>
    </location>
</feature>
<dbReference type="PANTHER" id="PTHR45710:SF31">
    <property type="entry name" value="EARLY ACTIVATION ANTIGEN CD69"/>
    <property type="match status" value="1"/>
</dbReference>
<evidence type="ECO:0000256" key="1">
    <source>
        <dbReference type="SAM" id="MobiDB-lite"/>
    </source>
</evidence>
<dbReference type="PANTHER" id="PTHR45710">
    <property type="entry name" value="C-TYPE LECTIN DOMAIN-CONTAINING PROTEIN 180"/>
    <property type="match status" value="1"/>
</dbReference>
<dbReference type="SUPFAM" id="SSF56436">
    <property type="entry name" value="C-type lectin-like"/>
    <property type="match status" value="1"/>
</dbReference>
<keyword evidence="2" id="KW-1133">Transmembrane helix</keyword>
<dbReference type="Gene3D" id="3.10.100.10">
    <property type="entry name" value="Mannose-Binding Protein A, subunit A"/>
    <property type="match status" value="1"/>
</dbReference>
<sequence>MHNLYAVTGYPDPPEGTMEEEEEDDDYENSTPPYKDLPPKPDFLRREVQERNVGGKVPESQKLVLEKLGVDCGLPISSPFHPKPRFYLDLDLKPKAWHRAMSPPKAQSCPHLHMQPRIHSPIHLHHPLILPPALGERLKPHAHSPATPAPWLNQTSEGPGCCQKRCMMYLCLPVVISLILGCVGLTVTLIKYQELMEELRMLSFQQMTWRANMTGMSGLAGLKHDIDRVRADTNQSLVELRGLLGCRRVTCPEGWLPFEGKCYYFSPITKSWDEARIFCQENYSHLVIINSFAEHLLGARGTQ</sequence>
<feature type="compositionally biased region" description="Acidic residues" evidence="1">
    <location>
        <begin position="17"/>
        <end position="28"/>
    </location>
</feature>
<dbReference type="EMBL" id="CM001271">
    <property type="protein sequence ID" value="EHH29728.1"/>
    <property type="molecule type" value="Genomic_DNA"/>
</dbReference>
<name>G7NM04_MACMU</name>
<evidence type="ECO:0008006" key="4">
    <source>
        <dbReference type="Google" id="ProtNLM"/>
    </source>
</evidence>
<feature type="transmembrane region" description="Helical" evidence="2">
    <location>
        <begin position="167"/>
        <end position="190"/>
    </location>
</feature>
<dbReference type="InterPro" id="IPR016187">
    <property type="entry name" value="CTDL_fold"/>
</dbReference>
<accession>G7NM04</accession>
<dbReference type="Proteomes" id="UP000013456">
    <property type="component" value="Chromosome 19"/>
</dbReference>
<gene>
    <name evidence="3" type="ORF">EGK_10221</name>
</gene>
<organism evidence="3">
    <name type="scientific">Macaca mulatta</name>
    <name type="common">Rhesus macaque</name>
    <dbReference type="NCBI Taxonomy" id="9544"/>
    <lineage>
        <taxon>Eukaryota</taxon>
        <taxon>Metazoa</taxon>
        <taxon>Chordata</taxon>
        <taxon>Craniata</taxon>
        <taxon>Vertebrata</taxon>
        <taxon>Euteleostomi</taxon>
        <taxon>Mammalia</taxon>
        <taxon>Eutheria</taxon>
        <taxon>Euarchontoglires</taxon>
        <taxon>Primates</taxon>
        <taxon>Haplorrhini</taxon>
        <taxon>Catarrhini</taxon>
        <taxon>Cercopithecidae</taxon>
        <taxon>Cercopithecinae</taxon>
        <taxon>Macaca</taxon>
    </lineage>
</organism>
<keyword evidence="2" id="KW-0812">Transmembrane</keyword>
<protein>
    <recommendedName>
        <fullName evidence="4">C-type lectin domain containing 17A</fullName>
    </recommendedName>
</protein>
<reference evidence="3" key="1">
    <citation type="journal article" date="2011" name="Nat. Biotechnol.">
        <title>Genome sequencing and comparison of two nonhuman primate animal models, the cynomolgus and Chinese rhesus macaques.</title>
        <authorList>
            <person name="Yan G."/>
            <person name="Zhang G."/>
            <person name="Fang X."/>
            <person name="Zhang Y."/>
            <person name="Li C."/>
            <person name="Ling F."/>
            <person name="Cooper D.N."/>
            <person name="Li Q."/>
            <person name="Li Y."/>
            <person name="van Gool A.J."/>
            <person name="Du H."/>
            <person name="Chen J."/>
            <person name="Chen R."/>
            <person name="Zhang P."/>
            <person name="Huang Z."/>
            <person name="Thompson J.R."/>
            <person name="Meng Y."/>
            <person name="Bai Y."/>
            <person name="Wang J."/>
            <person name="Zhuo M."/>
            <person name="Wang T."/>
            <person name="Huang Y."/>
            <person name="Wei L."/>
            <person name="Li J."/>
            <person name="Wang Z."/>
            <person name="Hu H."/>
            <person name="Yang P."/>
            <person name="Le L."/>
            <person name="Stenson P.D."/>
            <person name="Li B."/>
            <person name="Liu X."/>
            <person name="Ball E.V."/>
            <person name="An N."/>
            <person name="Huang Q."/>
            <person name="Zhang Y."/>
            <person name="Fan W."/>
            <person name="Zhang X."/>
            <person name="Li Y."/>
            <person name="Wang W."/>
            <person name="Katze M.G."/>
            <person name="Su B."/>
            <person name="Nielsen R."/>
            <person name="Yang H."/>
            <person name="Wang J."/>
            <person name="Wang X."/>
            <person name="Wang J."/>
        </authorList>
    </citation>
    <scope>NUCLEOTIDE SEQUENCE [LARGE SCALE GENOMIC DNA]</scope>
    <source>
        <strain evidence="3">CR-5</strain>
    </source>
</reference>
<evidence type="ECO:0000313" key="3">
    <source>
        <dbReference type="EMBL" id="EHH29728.1"/>
    </source>
</evidence>
<proteinExistence type="predicted"/>
<dbReference type="InterPro" id="IPR050828">
    <property type="entry name" value="C-type_lectin/matrix_domain"/>
</dbReference>
<dbReference type="InterPro" id="IPR016186">
    <property type="entry name" value="C-type_lectin-like/link_sf"/>
</dbReference>
<evidence type="ECO:0000256" key="2">
    <source>
        <dbReference type="SAM" id="Phobius"/>
    </source>
</evidence>